<dbReference type="Pfam" id="PF04230">
    <property type="entry name" value="PS_pyruv_trans"/>
    <property type="match status" value="1"/>
</dbReference>
<gene>
    <name evidence="2" type="primary">csaB</name>
    <name evidence="2" type="ORF">IMF26_07705</name>
</gene>
<dbReference type="PANTHER" id="PTHR36836:SF1">
    <property type="entry name" value="COLANIC ACID BIOSYNTHESIS PROTEIN WCAK"/>
    <property type="match status" value="1"/>
</dbReference>
<dbReference type="InterPro" id="IPR019896">
    <property type="entry name" value="Polysacch_pyruvyl_Trfase_CsaB"/>
</dbReference>
<evidence type="ECO:0000313" key="2">
    <source>
        <dbReference type="EMBL" id="QUL97951.1"/>
    </source>
</evidence>
<dbReference type="SUPFAM" id="SSF53756">
    <property type="entry name" value="UDP-Glycosyltransferase/glycogen phosphorylase"/>
    <property type="match status" value="1"/>
</dbReference>
<organism evidence="2">
    <name type="scientific">Candidatus Fermentithermobacillus carboniphilus</name>
    <dbReference type="NCBI Taxonomy" id="3085328"/>
    <lineage>
        <taxon>Bacteria</taxon>
        <taxon>Bacillati</taxon>
        <taxon>Bacillota</taxon>
        <taxon>Candidatus Fermentithermobacillia</taxon>
        <taxon>Candidatus Fermentithermobacillales</taxon>
        <taxon>Candidatus Fermentithermobacillaceae</taxon>
        <taxon>Candidatus Fermentithermobacillus</taxon>
    </lineage>
</organism>
<proteinExistence type="predicted"/>
<name>A0AAT9LA41_9FIRM</name>
<dbReference type="KEGG" id="fcz:IMF26_07705"/>
<reference evidence="2" key="1">
    <citation type="submission" date="2020-10" db="EMBL/GenBank/DDBJ databases">
        <authorList>
            <person name="Kadnikov V."/>
            <person name="Beletsky A.V."/>
            <person name="Mardanov A.V."/>
            <person name="Karnachuk O.V."/>
            <person name="Ravin N.V."/>
        </authorList>
    </citation>
    <scope>NUCLEOTIDE SEQUENCE</scope>
    <source>
        <strain evidence="2">Bu02</strain>
    </source>
</reference>
<protein>
    <submittedName>
        <fullName evidence="2">Polysaccharide pyruvyl transferase CsaB</fullName>
    </submittedName>
</protein>
<feature type="domain" description="Polysaccharide pyruvyl transferase" evidence="1">
    <location>
        <begin position="14"/>
        <end position="295"/>
    </location>
</feature>
<evidence type="ECO:0000259" key="1">
    <source>
        <dbReference type="Pfam" id="PF04230"/>
    </source>
</evidence>
<dbReference type="GO" id="GO:0016740">
    <property type="term" value="F:transferase activity"/>
    <property type="evidence" value="ECO:0007669"/>
    <property type="project" value="UniProtKB-KW"/>
</dbReference>
<dbReference type="PANTHER" id="PTHR36836">
    <property type="entry name" value="COLANIC ACID BIOSYNTHESIS PROTEIN WCAK"/>
    <property type="match status" value="1"/>
</dbReference>
<sequence>MRSVLLSGYYGFGNTGDEAILASTVKALREADPGLKIMVLSRNPKDTSLSYEVECFQRMSPIEVSRAMNKADLVVFGGGSLLQDSTSFRSLLYYIAIIYAARLLGKPLVVYANGIGPIRSKIGRFLAKKALSTARKITVRDRESRDELIRLGIKNEVDVTADPAFLLSPASPEKVEEVLRAANVPEKPGIVFIAIRAIDAPSWFYPEIISAAQYLRGNGFFPAFLLMQDRDREIAEQLNGEIKRRGQEPLPVVGDLSPEDALGVLAKSDFCVGMRLHTLILAARAEVPFIGLEIDPKIGAFCRAAGCPVLPAPKDSRNFDLIAACQHLAKNRDAFAATLKRNLCEFQALAKKNIDMILSVLNQCTSANSSRDLAS</sequence>
<accession>A0AAT9LA41</accession>
<dbReference type="AlphaFoldDB" id="A0AAT9LA41"/>
<dbReference type="InterPro" id="IPR007345">
    <property type="entry name" value="Polysacch_pyruvyl_Trfase"/>
</dbReference>
<dbReference type="NCBIfam" id="TIGR03609">
    <property type="entry name" value="S_layer_CsaB"/>
    <property type="match status" value="1"/>
</dbReference>
<dbReference type="EMBL" id="CP062796">
    <property type="protein sequence ID" value="QUL97951.1"/>
    <property type="molecule type" value="Genomic_DNA"/>
</dbReference>
<dbReference type="Gene3D" id="3.40.50.2000">
    <property type="entry name" value="Glycogen Phosphorylase B"/>
    <property type="match status" value="1"/>
</dbReference>
<reference evidence="2" key="2">
    <citation type="journal article" date="2023" name="Biology">
        <title>Prokaryotic Life Associated with Coal-Fire Gas Vents Revealed by Metagenomics.</title>
        <authorList>
            <person name="Kadnikov V.V."/>
            <person name="Mardanov A.V."/>
            <person name="Beletsky A.V."/>
            <person name="Karnachuk O.V."/>
            <person name="Ravin N.V."/>
        </authorList>
    </citation>
    <scope>NUCLEOTIDE SEQUENCE</scope>
    <source>
        <strain evidence="2">Bu02</strain>
    </source>
</reference>
<keyword evidence="2" id="KW-0808">Transferase</keyword>